<dbReference type="Proteomes" id="UP000253857">
    <property type="component" value="Unassembled WGS sequence"/>
</dbReference>
<dbReference type="NCBIfam" id="TIGR02607">
    <property type="entry name" value="antidote_HigA"/>
    <property type="match status" value="1"/>
</dbReference>
<dbReference type="InterPro" id="IPR010982">
    <property type="entry name" value="Lambda_DNA-bd_dom_sf"/>
</dbReference>
<evidence type="ECO:0000259" key="2">
    <source>
        <dbReference type="PROSITE" id="PS50943"/>
    </source>
</evidence>
<evidence type="ECO:0000256" key="1">
    <source>
        <dbReference type="ARBA" id="ARBA00023125"/>
    </source>
</evidence>
<dbReference type="PANTHER" id="PTHR36924:SF1">
    <property type="entry name" value="ANTITOXIN HIGA-1"/>
    <property type="match status" value="1"/>
</dbReference>
<dbReference type="Pfam" id="PF01381">
    <property type="entry name" value="HTH_3"/>
    <property type="match status" value="1"/>
</dbReference>
<dbReference type="PANTHER" id="PTHR36924">
    <property type="entry name" value="ANTITOXIN HIGA-1"/>
    <property type="match status" value="1"/>
</dbReference>
<dbReference type="InterPro" id="IPR001387">
    <property type="entry name" value="Cro/C1-type_HTH"/>
</dbReference>
<dbReference type="EMBL" id="PPUQ01000031">
    <property type="protein sequence ID" value="RDC34111.1"/>
    <property type="molecule type" value="Genomic_DNA"/>
</dbReference>
<accession>A0A369NND7</accession>
<evidence type="ECO:0000313" key="5">
    <source>
        <dbReference type="Proteomes" id="UP000253857"/>
    </source>
</evidence>
<dbReference type="CDD" id="cd00093">
    <property type="entry name" value="HTH_XRE"/>
    <property type="match status" value="1"/>
</dbReference>
<organism evidence="3 5">
    <name type="scientific">Eggerthella lenta</name>
    <name type="common">Eubacterium lentum</name>
    <dbReference type="NCBI Taxonomy" id="84112"/>
    <lineage>
        <taxon>Bacteria</taxon>
        <taxon>Bacillati</taxon>
        <taxon>Actinomycetota</taxon>
        <taxon>Coriobacteriia</taxon>
        <taxon>Eggerthellales</taxon>
        <taxon>Eggerthellaceae</taxon>
        <taxon>Eggerthella</taxon>
    </lineage>
</organism>
<dbReference type="InterPro" id="IPR013430">
    <property type="entry name" value="Toxin_antidote_HigA"/>
</dbReference>
<proteinExistence type="predicted"/>
<dbReference type="AlphaFoldDB" id="A0A369NND7"/>
<dbReference type="PROSITE" id="PS50943">
    <property type="entry name" value="HTH_CROC1"/>
    <property type="match status" value="1"/>
</dbReference>
<keyword evidence="1" id="KW-0238">DNA-binding</keyword>
<dbReference type="EMBL" id="PPTY01000013">
    <property type="protein sequence ID" value="RDB84969.1"/>
    <property type="molecule type" value="Genomic_DNA"/>
</dbReference>
<dbReference type="GO" id="GO:0003677">
    <property type="term" value="F:DNA binding"/>
    <property type="evidence" value="ECO:0007669"/>
    <property type="project" value="UniProtKB-KW"/>
</dbReference>
<dbReference type="Gene3D" id="1.10.260.40">
    <property type="entry name" value="lambda repressor-like DNA-binding domains"/>
    <property type="match status" value="1"/>
</dbReference>
<dbReference type="Proteomes" id="UP000253915">
    <property type="component" value="Unassembled WGS sequence"/>
</dbReference>
<comment type="caution">
    <text evidence="3">The sequence shown here is derived from an EMBL/GenBank/DDBJ whole genome shotgun (WGS) entry which is preliminary data.</text>
</comment>
<evidence type="ECO:0000313" key="6">
    <source>
        <dbReference type="Proteomes" id="UP000253915"/>
    </source>
</evidence>
<dbReference type="SMART" id="SM00530">
    <property type="entry name" value="HTH_XRE"/>
    <property type="match status" value="1"/>
</dbReference>
<evidence type="ECO:0000313" key="4">
    <source>
        <dbReference type="EMBL" id="RDC34111.1"/>
    </source>
</evidence>
<reference evidence="5 6" key="1">
    <citation type="journal article" date="2018" name="Elife">
        <title>Discovery and characterization of a prevalent human gut bacterial enzyme sufficient for the inactivation of a family of plant toxins.</title>
        <authorList>
            <person name="Koppel N."/>
            <person name="Bisanz J.E."/>
            <person name="Pandelia M.E."/>
            <person name="Turnbaugh P.J."/>
            <person name="Balskus E.P."/>
        </authorList>
    </citation>
    <scope>NUCLEOTIDE SEQUENCE [LARGE SCALE GENOMIC DNA]</scope>
    <source>
        <strain evidence="4 6">16A</strain>
        <strain evidence="3 5">FAA1-1-60AUCSF</strain>
    </source>
</reference>
<evidence type="ECO:0000313" key="3">
    <source>
        <dbReference type="EMBL" id="RDB84969.1"/>
    </source>
</evidence>
<dbReference type="SUPFAM" id="SSF47413">
    <property type="entry name" value="lambda repressor-like DNA-binding domains"/>
    <property type="match status" value="1"/>
</dbReference>
<gene>
    <name evidence="3" type="primary">higA</name>
    <name evidence="4" type="ORF">C1853_14640</name>
    <name evidence="3" type="ORF">C1871_08685</name>
</gene>
<sequence length="118" mass="13506">MRTMSRCATTIEAGGKMEQHMILMARKPTHPGEVLREEFMPDYGLTVASLAKRLGVSRQSVNEVVRERRAVSTEMAMRLSRLFGTSAEYWLNLQRNVDLWESLDLHREELDAIEALIA</sequence>
<feature type="domain" description="HTH cro/C1-type" evidence="2">
    <location>
        <begin position="44"/>
        <end position="90"/>
    </location>
</feature>
<name>A0A369NND7_EGGLN</name>
<protein>
    <submittedName>
        <fullName evidence="3">Addiction module antidote protein, HigA family</fullName>
    </submittedName>
</protein>